<dbReference type="Proteomes" id="UP000002640">
    <property type="component" value="Unassembled WGS sequence"/>
</dbReference>
<dbReference type="OMA" id="NIAFGEY"/>
<sequence>MLQRQQFLSTADFCDRKRSVATNGDMVSMHFEITPLHEARSVKAIFDALQTFVYNIEISISEAVGDITVRENDDAKPDSPVAQHRLHTLIQNVVQIEANNVAFAAYDPAGQGGRELGLSVCDAVDEDDLFPYRLLERMRQDMTMIIQLESSEDESGMPFVALTRWWCLRIRKSGIYVPPFAVERII</sequence>
<reference evidence="1 2" key="1">
    <citation type="journal article" date="2006" name="Science">
        <title>Phytophthora genome sequences uncover evolutionary origins and mechanisms of pathogenesis.</title>
        <authorList>
            <person name="Tyler B.M."/>
            <person name="Tripathy S."/>
            <person name="Zhang X."/>
            <person name="Dehal P."/>
            <person name="Jiang R.H."/>
            <person name="Aerts A."/>
            <person name="Arredondo F.D."/>
            <person name="Baxter L."/>
            <person name="Bensasson D."/>
            <person name="Beynon J.L."/>
            <person name="Chapman J."/>
            <person name="Damasceno C.M."/>
            <person name="Dorrance A.E."/>
            <person name="Dou D."/>
            <person name="Dickerman A.W."/>
            <person name="Dubchak I.L."/>
            <person name="Garbelotto M."/>
            <person name="Gijzen M."/>
            <person name="Gordon S.G."/>
            <person name="Govers F."/>
            <person name="Grunwald N.J."/>
            <person name="Huang W."/>
            <person name="Ivors K.L."/>
            <person name="Jones R.W."/>
            <person name="Kamoun S."/>
            <person name="Krampis K."/>
            <person name="Lamour K.H."/>
            <person name="Lee M.K."/>
            <person name="McDonald W.H."/>
            <person name="Medina M."/>
            <person name="Meijer H.J."/>
            <person name="Nordberg E.K."/>
            <person name="Maclean D.J."/>
            <person name="Ospina-Giraldo M.D."/>
            <person name="Morris P.F."/>
            <person name="Phuntumart V."/>
            <person name="Putnam N.H."/>
            <person name="Rash S."/>
            <person name="Rose J.K."/>
            <person name="Sakihama Y."/>
            <person name="Salamov A.A."/>
            <person name="Savidor A."/>
            <person name="Scheuring C.F."/>
            <person name="Smith B.M."/>
            <person name="Sobral B.W."/>
            <person name="Terry A."/>
            <person name="Torto-Alalibo T.A."/>
            <person name="Win J."/>
            <person name="Xu Z."/>
            <person name="Zhang H."/>
            <person name="Grigoriev I.V."/>
            <person name="Rokhsar D.S."/>
            <person name="Boore J.L."/>
        </authorList>
    </citation>
    <scope>NUCLEOTIDE SEQUENCE [LARGE SCALE GENOMIC DNA]</scope>
    <source>
        <strain evidence="1 2">P6497</strain>
    </source>
</reference>
<evidence type="ECO:0000313" key="2">
    <source>
        <dbReference type="Proteomes" id="UP000002640"/>
    </source>
</evidence>
<proteinExistence type="predicted"/>
<accession>G4ZYK4</accession>
<dbReference type="KEGG" id="psoj:PHYSODRAFT_262033"/>
<organism evidence="1 2">
    <name type="scientific">Phytophthora sojae (strain P6497)</name>
    <name type="common">Soybean stem and root rot agent</name>
    <name type="synonym">Phytophthora megasperma f. sp. glycines</name>
    <dbReference type="NCBI Taxonomy" id="1094619"/>
    <lineage>
        <taxon>Eukaryota</taxon>
        <taxon>Sar</taxon>
        <taxon>Stramenopiles</taxon>
        <taxon>Oomycota</taxon>
        <taxon>Peronosporomycetes</taxon>
        <taxon>Peronosporales</taxon>
        <taxon>Peronosporaceae</taxon>
        <taxon>Phytophthora</taxon>
    </lineage>
</organism>
<dbReference type="RefSeq" id="XP_009532370.1">
    <property type="nucleotide sequence ID" value="XM_009534075.1"/>
</dbReference>
<gene>
    <name evidence="1" type="ORF">PHYSODRAFT_262033</name>
</gene>
<dbReference type="GeneID" id="20639342"/>
<evidence type="ECO:0000313" key="1">
    <source>
        <dbReference type="EMBL" id="EGZ12037.1"/>
    </source>
</evidence>
<protein>
    <submittedName>
        <fullName evidence="1">Uncharacterized protein</fullName>
    </submittedName>
</protein>
<dbReference type="EMBL" id="JH159157">
    <property type="protein sequence ID" value="EGZ12037.1"/>
    <property type="molecule type" value="Genomic_DNA"/>
</dbReference>
<dbReference type="InParanoid" id="G4ZYK4"/>
<dbReference type="AlphaFoldDB" id="G4ZYK4"/>
<name>G4ZYK4_PHYSP</name>
<keyword evidence="2" id="KW-1185">Reference proteome</keyword>